<evidence type="ECO:0000256" key="1">
    <source>
        <dbReference type="SAM" id="MobiDB-lite"/>
    </source>
</evidence>
<reference evidence="2" key="2">
    <citation type="submission" date="2015-03" db="UniProtKB">
        <authorList>
            <consortium name="EnsemblPlants"/>
        </authorList>
    </citation>
    <scope>IDENTIFICATION</scope>
</reference>
<dbReference type="PANTHER" id="PTHR47150:SF5">
    <property type="entry name" value="OS07G0546750 PROTEIN"/>
    <property type="match status" value="1"/>
</dbReference>
<feature type="region of interest" description="Disordered" evidence="1">
    <location>
        <begin position="92"/>
        <end position="140"/>
    </location>
</feature>
<dbReference type="AlphaFoldDB" id="A0A0D3BU17"/>
<accession>A0A0D3BU17</accession>
<dbReference type="HOGENOM" id="CLU_1837893_0_0_1"/>
<dbReference type="Gramene" id="Bo4g069140.1">
    <property type="protein sequence ID" value="Bo4g069140.1"/>
    <property type="gene ID" value="Bo4g069140"/>
</dbReference>
<name>A0A0D3BU17_BRAOL</name>
<feature type="compositionally biased region" description="Polar residues" evidence="1">
    <location>
        <begin position="130"/>
        <end position="140"/>
    </location>
</feature>
<evidence type="ECO:0000313" key="2">
    <source>
        <dbReference type="EnsemblPlants" id="Bo4g069140.1"/>
    </source>
</evidence>
<evidence type="ECO:0000313" key="3">
    <source>
        <dbReference type="Proteomes" id="UP000032141"/>
    </source>
</evidence>
<dbReference type="EnsemblPlants" id="Bo4g069140.1">
    <property type="protein sequence ID" value="Bo4g069140.1"/>
    <property type="gene ID" value="Bo4g069140"/>
</dbReference>
<keyword evidence="3" id="KW-1185">Reference proteome</keyword>
<dbReference type="Proteomes" id="UP000032141">
    <property type="component" value="Chromosome C4"/>
</dbReference>
<organism evidence="2 3">
    <name type="scientific">Brassica oleracea var. oleracea</name>
    <dbReference type="NCBI Taxonomy" id="109376"/>
    <lineage>
        <taxon>Eukaryota</taxon>
        <taxon>Viridiplantae</taxon>
        <taxon>Streptophyta</taxon>
        <taxon>Embryophyta</taxon>
        <taxon>Tracheophyta</taxon>
        <taxon>Spermatophyta</taxon>
        <taxon>Magnoliopsida</taxon>
        <taxon>eudicotyledons</taxon>
        <taxon>Gunneridae</taxon>
        <taxon>Pentapetalae</taxon>
        <taxon>rosids</taxon>
        <taxon>malvids</taxon>
        <taxon>Brassicales</taxon>
        <taxon>Brassicaceae</taxon>
        <taxon>Brassiceae</taxon>
        <taxon>Brassica</taxon>
    </lineage>
</organism>
<dbReference type="PANTHER" id="PTHR47150">
    <property type="entry name" value="OS12G0169200 PROTEIN"/>
    <property type="match status" value="1"/>
</dbReference>
<proteinExistence type="predicted"/>
<protein>
    <submittedName>
        <fullName evidence="2">Uncharacterized protein</fullName>
    </submittedName>
</protein>
<reference evidence="2 3" key="1">
    <citation type="journal article" date="2014" name="Genome Biol.">
        <title>Transcriptome and methylome profiling reveals relics of genome dominance in the mesopolyploid Brassica oleracea.</title>
        <authorList>
            <person name="Parkin I.A."/>
            <person name="Koh C."/>
            <person name="Tang H."/>
            <person name="Robinson S.J."/>
            <person name="Kagale S."/>
            <person name="Clarke W.E."/>
            <person name="Town C.D."/>
            <person name="Nixon J."/>
            <person name="Krishnakumar V."/>
            <person name="Bidwell S.L."/>
            <person name="Denoeud F."/>
            <person name="Belcram H."/>
            <person name="Links M.G."/>
            <person name="Just J."/>
            <person name="Clarke C."/>
            <person name="Bender T."/>
            <person name="Huebert T."/>
            <person name="Mason A.S."/>
            <person name="Pires J.C."/>
            <person name="Barker G."/>
            <person name="Moore J."/>
            <person name="Walley P.G."/>
            <person name="Manoli S."/>
            <person name="Batley J."/>
            <person name="Edwards D."/>
            <person name="Nelson M.N."/>
            <person name="Wang X."/>
            <person name="Paterson A.H."/>
            <person name="King G."/>
            <person name="Bancroft I."/>
            <person name="Chalhoub B."/>
            <person name="Sharpe A.G."/>
        </authorList>
    </citation>
    <scope>NUCLEOTIDE SEQUENCE</scope>
    <source>
        <strain evidence="2 3">cv. TO1000</strain>
    </source>
</reference>
<sequence>MREHIFLQIVGDLSSRDNYFTQRVDAANKEGISPLAKCTTAMRMLSYGVAADAVGFQGDRVGDSTDRNLPLKFRSPPDRYVLRRTDSHLDDYLRTGDPTISASGSILLPSPPRLMRDTTVYSDTDGIDDQTGSSNYQSSD</sequence>